<evidence type="ECO:0000313" key="3">
    <source>
        <dbReference type="Proteomes" id="UP000617402"/>
    </source>
</evidence>
<keyword evidence="1" id="KW-0175">Coiled coil</keyword>
<gene>
    <name evidence="2" type="ORF">H1S01_16625</name>
</gene>
<evidence type="ECO:0000256" key="1">
    <source>
        <dbReference type="SAM" id="Coils"/>
    </source>
</evidence>
<keyword evidence="2" id="KW-0378">Hydrolase</keyword>
<dbReference type="EMBL" id="JACVHF010000025">
    <property type="protein sequence ID" value="MBC9786096.1"/>
    <property type="molecule type" value="Genomic_DNA"/>
</dbReference>
<sequence length="504" mass="59182">MDQRLADLTRGFRDRINRLAIFDPLYELGRKVSRDQQNNPIDWFSLGMVSLLFFFESMLTRRRQTSVKDLAAYLMELNQEGPISADEAGFQKIAREIIDAFRDASGKRKEKVFFNWETRQEDRIYYSLIEVSDSDLSQNIQNYRLTERGLELIFATKEYFSEFHLSISQLVLRKQLEKGELNGALREIDEMRIAVEQLQRKMIQLNLEVQRNIISHETQKKYTEILDAIHGRLTREEEEFRELYGFVLEKKRNLEYEMTAERDIRAYNLLIQIAKELDEVHRMHRALLHDSITLKRKALHAAKESLYHAGLIAFNFNQDVTSRAVTSPLPASALEGLIKPLLGPYVERNWSPLDVFAPQRTGGDDEGEWEIPHFAEADDRTEGPSFLQQQRQNFHRLSQELQAYLGEKTEIRLSEFLGYLQADPERAPFVENRSLYDYWLLLHQHTPLQIHQGRNEDGKSYLLDDIIAAFSHVEEIEVQEEPELLQPHPRYEIQEMILRLKVNA</sequence>
<dbReference type="GO" id="GO:0004386">
    <property type="term" value="F:helicase activity"/>
    <property type="evidence" value="ECO:0007669"/>
    <property type="project" value="UniProtKB-KW"/>
</dbReference>
<feature type="coiled-coil region" evidence="1">
    <location>
        <begin position="181"/>
        <end position="208"/>
    </location>
</feature>
<keyword evidence="3" id="KW-1185">Reference proteome</keyword>
<dbReference type="Proteomes" id="UP000617402">
    <property type="component" value="Unassembled WGS sequence"/>
</dbReference>
<organism evidence="2 3">
    <name type="scientific">Heliobacterium chlorum</name>
    <dbReference type="NCBI Taxonomy" id="2698"/>
    <lineage>
        <taxon>Bacteria</taxon>
        <taxon>Bacillati</taxon>
        <taxon>Bacillota</taxon>
        <taxon>Clostridia</taxon>
        <taxon>Eubacteriales</taxon>
        <taxon>Heliobacteriaceae</taxon>
        <taxon>Heliobacterium</taxon>
    </lineage>
</organism>
<keyword evidence="2" id="KW-0347">Helicase</keyword>
<dbReference type="RefSeq" id="WP_188041522.1">
    <property type="nucleotide sequence ID" value="NZ_JACVHF010000025.1"/>
</dbReference>
<protein>
    <submittedName>
        <fullName evidence="2">Replicative DNA helicase</fullName>
    </submittedName>
</protein>
<evidence type="ECO:0000313" key="2">
    <source>
        <dbReference type="EMBL" id="MBC9786096.1"/>
    </source>
</evidence>
<accession>A0ABR7T8W4</accession>
<keyword evidence="2" id="KW-0547">Nucleotide-binding</keyword>
<comment type="caution">
    <text evidence="2">The sequence shown here is derived from an EMBL/GenBank/DDBJ whole genome shotgun (WGS) entry which is preliminary data.</text>
</comment>
<name>A0ABR7T8W4_HELCL</name>
<reference evidence="2 3" key="1">
    <citation type="submission" date="2020-07" db="EMBL/GenBank/DDBJ databases">
        <title>Draft whole-genome sequence of Heliobacterium chlorum DSM 3682, type strain.</title>
        <authorList>
            <person name="Kyndt J.A."/>
            <person name="Meyer T.E."/>
            <person name="Imhoff J.F."/>
        </authorList>
    </citation>
    <scope>NUCLEOTIDE SEQUENCE [LARGE SCALE GENOMIC DNA]</scope>
    <source>
        <strain evidence="2 3">DSM 3682</strain>
    </source>
</reference>
<keyword evidence="2" id="KW-0067">ATP-binding</keyword>
<proteinExistence type="predicted"/>